<evidence type="ECO:0008006" key="4">
    <source>
        <dbReference type="Google" id="ProtNLM"/>
    </source>
</evidence>
<comment type="caution">
    <text evidence="2">The sequence shown here is derived from an EMBL/GenBank/DDBJ whole genome shotgun (WGS) entry which is preliminary data.</text>
</comment>
<evidence type="ECO:0000313" key="3">
    <source>
        <dbReference type="Proteomes" id="UP000823960"/>
    </source>
</evidence>
<dbReference type="PANTHER" id="PTHR37826:SF3">
    <property type="entry name" value="J DOMAIN-CONTAINING PROTEIN"/>
    <property type="match status" value="1"/>
</dbReference>
<dbReference type="Proteomes" id="UP000823960">
    <property type="component" value="Unassembled WGS sequence"/>
</dbReference>
<accession>A0A9D1T3S4</accession>
<sequence>MSGLIEFKCPECGAPISFDSEAQSLKCPYCDSEINPASADELKEAEQKFEGEPSGEEWAGFEGGTLEEGRLVSFVCGSCGGEIIADENTAASVCPFCDSPVVMSGRVSGVYKPDLVIPFKLDKQAAKERYKRHVSGKLFLPKEFKAEGHIDEIKGIYVPFWLFGADADAAVSFRATKQRIWSDSDYNYRETLHYSVYRSASLSFENVPVDGSRSISDSVMESIEPFDFTQAVDFNEAYLSGFLADKYDVLSEDCFGRASDRMRTSCIREVENTVTGYSTRTASSEKISLKNTSVRYALLPVWFLGTSWNGKRYTFAMNGQTGRFVGDLPMDKKQAAKWTALFWLASFVPAFLILLFL</sequence>
<keyword evidence="1" id="KW-0472">Membrane</keyword>
<evidence type="ECO:0000313" key="2">
    <source>
        <dbReference type="EMBL" id="HIV10527.1"/>
    </source>
</evidence>
<keyword evidence="1" id="KW-1133">Transmembrane helix</keyword>
<dbReference type="PANTHER" id="PTHR37826">
    <property type="entry name" value="FLOTILLIN BAND_7_5 DOMAIN PROTEIN"/>
    <property type="match status" value="1"/>
</dbReference>
<name>A0A9D1T3S4_9FIRM</name>
<dbReference type="Gene3D" id="2.20.28.30">
    <property type="entry name" value="RNA polymerase ii, chain L"/>
    <property type="match status" value="2"/>
</dbReference>
<dbReference type="AlphaFoldDB" id="A0A9D1T3S4"/>
<dbReference type="EMBL" id="DVOL01000032">
    <property type="protein sequence ID" value="HIV10527.1"/>
    <property type="molecule type" value="Genomic_DNA"/>
</dbReference>
<protein>
    <recommendedName>
        <fullName evidence="4">DNA-directed RNA polymerase subunit P</fullName>
    </recommendedName>
</protein>
<gene>
    <name evidence="2" type="ORF">IAD28_02385</name>
</gene>
<feature type="transmembrane region" description="Helical" evidence="1">
    <location>
        <begin position="338"/>
        <end position="356"/>
    </location>
</feature>
<reference evidence="2" key="1">
    <citation type="submission" date="2020-10" db="EMBL/GenBank/DDBJ databases">
        <authorList>
            <person name="Gilroy R."/>
        </authorList>
    </citation>
    <scope>NUCLEOTIDE SEQUENCE</scope>
    <source>
        <strain evidence="2">1370</strain>
    </source>
</reference>
<evidence type="ECO:0000256" key="1">
    <source>
        <dbReference type="SAM" id="Phobius"/>
    </source>
</evidence>
<keyword evidence="1" id="KW-0812">Transmembrane</keyword>
<reference evidence="2" key="2">
    <citation type="journal article" date="2021" name="PeerJ">
        <title>Extensive microbial diversity within the chicken gut microbiome revealed by metagenomics and culture.</title>
        <authorList>
            <person name="Gilroy R."/>
            <person name="Ravi A."/>
            <person name="Getino M."/>
            <person name="Pursley I."/>
            <person name="Horton D.L."/>
            <person name="Alikhan N.F."/>
            <person name="Baker D."/>
            <person name="Gharbi K."/>
            <person name="Hall N."/>
            <person name="Watson M."/>
            <person name="Adriaenssens E.M."/>
            <person name="Foster-Nyarko E."/>
            <person name="Jarju S."/>
            <person name="Secka A."/>
            <person name="Antonio M."/>
            <person name="Oren A."/>
            <person name="Chaudhuri R.R."/>
            <person name="La Ragione R."/>
            <person name="Hildebrand F."/>
            <person name="Pallen M.J."/>
        </authorList>
    </citation>
    <scope>NUCLEOTIDE SEQUENCE</scope>
    <source>
        <strain evidence="2">1370</strain>
    </source>
</reference>
<organism evidence="2 3">
    <name type="scientific">Candidatus Faeciplasma avium</name>
    <dbReference type="NCBI Taxonomy" id="2840798"/>
    <lineage>
        <taxon>Bacteria</taxon>
        <taxon>Bacillati</taxon>
        <taxon>Bacillota</taxon>
        <taxon>Clostridia</taxon>
        <taxon>Eubacteriales</taxon>
        <taxon>Oscillospiraceae</taxon>
        <taxon>Oscillospiraceae incertae sedis</taxon>
        <taxon>Candidatus Faeciplasma</taxon>
    </lineage>
</organism>
<proteinExistence type="predicted"/>